<dbReference type="InterPro" id="IPR001810">
    <property type="entry name" value="F-box_dom"/>
</dbReference>
<proteinExistence type="predicted"/>
<dbReference type="PANTHER" id="PTHR31672:SF2">
    <property type="entry name" value="F-BOX DOMAIN-CONTAINING PROTEIN"/>
    <property type="match status" value="1"/>
</dbReference>
<protein>
    <recommendedName>
        <fullName evidence="1">F-box domain-containing protein</fullName>
    </recommendedName>
</protein>
<dbReference type="OrthoDB" id="1030328at2759"/>
<organism evidence="2 3">
    <name type="scientific">Microthlaspi erraticum</name>
    <dbReference type="NCBI Taxonomy" id="1685480"/>
    <lineage>
        <taxon>Eukaryota</taxon>
        <taxon>Viridiplantae</taxon>
        <taxon>Streptophyta</taxon>
        <taxon>Embryophyta</taxon>
        <taxon>Tracheophyta</taxon>
        <taxon>Spermatophyta</taxon>
        <taxon>Magnoliopsida</taxon>
        <taxon>eudicotyledons</taxon>
        <taxon>Gunneridae</taxon>
        <taxon>Pentapetalae</taxon>
        <taxon>rosids</taxon>
        <taxon>malvids</taxon>
        <taxon>Brassicales</taxon>
        <taxon>Brassicaceae</taxon>
        <taxon>Coluteocarpeae</taxon>
        <taxon>Microthlaspi</taxon>
    </lineage>
</organism>
<name>A0A6D2KH34_9BRAS</name>
<dbReference type="AlphaFoldDB" id="A0A6D2KH34"/>
<dbReference type="NCBIfam" id="TIGR01640">
    <property type="entry name" value="F_box_assoc_1"/>
    <property type="match status" value="1"/>
</dbReference>
<evidence type="ECO:0000313" key="3">
    <source>
        <dbReference type="Proteomes" id="UP000467841"/>
    </source>
</evidence>
<dbReference type="InterPro" id="IPR050796">
    <property type="entry name" value="SCF_F-box_component"/>
</dbReference>
<comment type="caution">
    <text evidence="2">The sequence shown here is derived from an EMBL/GenBank/DDBJ whole genome shotgun (WGS) entry which is preliminary data.</text>
</comment>
<evidence type="ECO:0000259" key="1">
    <source>
        <dbReference type="PROSITE" id="PS50181"/>
    </source>
</evidence>
<reference evidence="2" key="1">
    <citation type="submission" date="2020-01" db="EMBL/GenBank/DDBJ databases">
        <authorList>
            <person name="Mishra B."/>
        </authorList>
    </citation>
    <scope>NUCLEOTIDE SEQUENCE [LARGE SCALE GENOMIC DNA]</scope>
</reference>
<dbReference type="Gene3D" id="1.20.1280.50">
    <property type="match status" value="1"/>
</dbReference>
<dbReference type="PANTHER" id="PTHR31672">
    <property type="entry name" value="BNACNNG10540D PROTEIN"/>
    <property type="match status" value="1"/>
</dbReference>
<dbReference type="Proteomes" id="UP000467841">
    <property type="component" value="Unassembled WGS sequence"/>
</dbReference>
<keyword evidence="3" id="KW-1185">Reference proteome</keyword>
<accession>A0A6D2KH34</accession>
<dbReference type="PROSITE" id="PS50181">
    <property type="entry name" value="FBOX"/>
    <property type="match status" value="1"/>
</dbReference>
<dbReference type="InterPro" id="IPR006527">
    <property type="entry name" value="F-box-assoc_dom_typ1"/>
</dbReference>
<dbReference type="Pfam" id="PF07734">
    <property type="entry name" value="FBA_1"/>
    <property type="match status" value="2"/>
</dbReference>
<feature type="domain" description="F-box" evidence="1">
    <location>
        <begin position="1"/>
        <end position="47"/>
    </location>
</feature>
<dbReference type="InterPro" id="IPR036047">
    <property type="entry name" value="F-box-like_dom_sf"/>
</dbReference>
<dbReference type="SMART" id="SM00256">
    <property type="entry name" value="FBOX"/>
    <property type="match status" value="1"/>
</dbReference>
<dbReference type="Pfam" id="PF00646">
    <property type="entry name" value="F-box"/>
    <property type="match status" value="1"/>
</dbReference>
<gene>
    <name evidence="2" type="ORF">MERR_LOCUS34270</name>
</gene>
<dbReference type="EMBL" id="CACVBM020001362">
    <property type="protein sequence ID" value="CAA7047035.1"/>
    <property type="molecule type" value="Genomic_DNA"/>
</dbReference>
<dbReference type="CDD" id="cd22157">
    <property type="entry name" value="F-box_AtFBW1-like"/>
    <property type="match status" value="1"/>
</dbReference>
<dbReference type="SUPFAM" id="SSF81383">
    <property type="entry name" value="F-box domain"/>
    <property type="match status" value="1"/>
</dbReference>
<evidence type="ECO:0000313" key="2">
    <source>
        <dbReference type="EMBL" id="CAA7047035.1"/>
    </source>
</evidence>
<sequence>MTNMSNLSQDLVEEILSRVPIASLRALRSTCKEWNDLTKDESFTKKQTSKAAKGLLMIMIDDHRISLMSANLLHGNHNREDLVHSSAKMIGSLRYQAGIFNVFHCDGLLLCATKDCKLLERFGPGMHLPFHWPHGGCDVLTLSSVREEQLALLHTRMDTNVMDVWITNKIEPNAVSWRKLFVVTDERIVSQVPFHSGSFFIDEEKKVLVVYQQPNKIAFMIQGNGYYEEVKLGRSDERTLVCSYVPSSVQIQQVHAGRKKKRRTRSLRYFTK</sequence>
<dbReference type="InterPro" id="IPR017451">
    <property type="entry name" value="F-box-assoc_interact_dom"/>
</dbReference>